<dbReference type="InterPro" id="IPR035518">
    <property type="entry name" value="DPG_synthase"/>
</dbReference>
<keyword evidence="9" id="KW-1185">Reference proteome</keyword>
<evidence type="ECO:0000313" key="10">
    <source>
        <dbReference type="WBParaSite" id="ASIM_0001311901-mRNA-1"/>
    </source>
</evidence>
<proteinExistence type="inferred from homology"/>
<protein>
    <recommendedName>
        <fullName evidence="2">DNA-directed RNA polymerases I and III subunit RPAC1</fullName>
    </recommendedName>
</protein>
<dbReference type="Gene3D" id="3.30.1360.10">
    <property type="entry name" value="RNA polymerase, RBP11-like subunit"/>
    <property type="match status" value="1"/>
</dbReference>
<dbReference type="OrthoDB" id="3784at2759"/>
<dbReference type="Gene3D" id="3.90.550.10">
    <property type="entry name" value="Spore Coat Polysaccharide Biosynthesis Protein SpsA, Chain A"/>
    <property type="match status" value="1"/>
</dbReference>
<evidence type="ECO:0000256" key="3">
    <source>
        <dbReference type="ARBA" id="ARBA00022478"/>
    </source>
</evidence>
<dbReference type="Proteomes" id="UP000267096">
    <property type="component" value="Unassembled WGS sequence"/>
</dbReference>
<dbReference type="WBParaSite" id="ASIM_0001311901-mRNA-1">
    <property type="protein sequence ID" value="ASIM_0001311901-mRNA-1"/>
    <property type="gene ID" value="ASIM_0001311901"/>
</dbReference>
<evidence type="ECO:0000256" key="1">
    <source>
        <dbReference type="ARBA" id="ARBA00004123"/>
    </source>
</evidence>
<accession>A0A0M3JXN2</accession>
<keyword evidence="5" id="KW-0539">Nucleus</keyword>
<dbReference type="EMBL" id="UYRR01031214">
    <property type="protein sequence ID" value="VDK47709.1"/>
    <property type="molecule type" value="Genomic_DNA"/>
</dbReference>
<evidence type="ECO:0000256" key="2">
    <source>
        <dbReference type="ARBA" id="ARBA00022083"/>
    </source>
</evidence>
<feature type="domain" description="DNA-directed RNA polymerase RpoA/D/Rpb3-type" evidence="7">
    <location>
        <begin position="403"/>
        <end position="671"/>
    </location>
</feature>
<dbReference type="CDD" id="cd07032">
    <property type="entry name" value="RNAP_I_II_AC40"/>
    <property type="match status" value="1"/>
</dbReference>
<evidence type="ECO:0000256" key="4">
    <source>
        <dbReference type="ARBA" id="ARBA00023163"/>
    </source>
</evidence>
<dbReference type="AlphaFoldDB" id="A0A0M3JXN2"/>
<name>A0A0M3JXN2_ANISI</name>
<comment type="similarity">
    <text evidence="6">Belongs to the archaeal Rpo3/eukaryotic RPB3 RNA polymerase subunit family.</text>
</comment>
<reference evidence="8 9" key="2">
    <citation type="submission" date="2018-11" db="EMBL/GenBank/DDBJ databases">
        <authorList>
            <consortium name="Pathogen Informatics"/>
        </authorList>
    </citation>
    <scope>NUCLEOTIDE SEQUENCE [LARGE SCALE GENOMIC DNA]</scope>
</reference>
<dbReference type="Pfam" id="PF01000">
    <property type="entry name" value="RNA_pol_A_bac"/>
    <property type="match status" value="1"/>
</dbReference>
<evidence type="ECO:0000256" key="5">
    <source>
        <dbReference type="ARBA" id="ARBA00023242"/>
    </source>
</evidence>
<dbReference type="PANTHER" id="PTHR11800">
    <property type="entry name" value="DNA-DIRECTED RNA POLYMERASE"/>
    <property type="match status" value="1"/>
</dbReference>
<dbReference type="FunFam" id="2.170.120.12:FF:000003">
    <property type="entry name" value="Dna-directed rna polymerases i and iii subunit"/>
    <property type="match status" value="1"/>
</dbReference>
<dbReference type="GO" id="GO:0003899">
    <property type="term" value="F:DNA-directed RNA polymerase activity"/>
    <property type="evidence" value="ECO:0007669"/>
    <property type="project" value="InterPro"/>
</dbReference>
<dbReference type="GO" id="GO:0005736">
    <property type="term" value="C:RNA polymerase I complex"/>
    <property type="evidence" value="ECO:0007669"/>
    <property type="project" value="TreeGrafter"/>
</dbReference>
<dbReference type="CDD" id="cd04188">
    <property type="entry name" value="DPG_synthase"/>
    <property type="match status" value="1"/>
</dbReference>
<evidence type="ECO:0000313" key="8">
    <source>
        <dbReference type="EMBL" id="VDK47709.1"/>
    </source>
</evidence>
<keyword evidence="4" id="KW-0804">Transcription</keyword>
<dbReference type="Gene3D" id="2.170.120.12">
    <property type="entry name" value="DNA-directed RNA polymerase, insert domain"/>
    <property type="match status" value="1"/>
</dbReference>
<dbReference type="PANTHER" id="PTHR11800:SF13">
    <property type="entry name" value="DNA-DIRECTED RNA POLYMERASES I AND III SUBUNIT RPAC1"/>
    <property type="match status" value="1"/>
</dbReference>
<dbReference type="Pfam" id="PF01193">
    <property type="entry name" value="RNA_pol_L"/>
    <property type="match status" value="1"/>
</dbReference>
<keyword evidence="3" id="KW-0240">DNA-directed RNA polymerase</keyword>
<sequence>MMNFEHLRLSWFTPWPRRRRQDLLKKTFVYNPSGVYRESFTCLLDESDKIQPNYTSPTRSLSVVIPAMNEKERLPVMLNECLSYLMERYEKDSSFTFEVIVVDDGSSDGTCDVAFEYSKKYGDDVVKVLKLDKNRGKGGAVRCGVMCSRGAMILFADADGATKFSDFEKLEEQLLHISSADELKNVNSFDWTQPIISVGSRAYMEAESIATRSIARTILMVGFHLLVYVFTVRTIHDTQCGFKLFSRAAAAKLFPAIHIERWAFDVELLYLAEHFGYRISEVAVRWHEVDGSKIVPIWSWIQMGRDLLLIWFSGTIGIECALKCKEMSSKKSTKASKQRTQKQSTTPQENDAENVLVMHTERVLNVYDTDSDFALGHVEGWDVERYIRPIKIVIVNESEDGMTLEFDLIHVEAPIANAIRRVLIAEVPTMAFEKIYLYQNTSVIQDEVLCHRLGLLPIRADPRLFEMPLTKVIGINESGVDCDEEPPGDPTRNLIFELKVSCQRKSNAPKTATDPREIFENACVYSNAFEWIPIGDQAKSLPYHPAMVHDDILIAKLRPRQEIEARCHCVKGIGRDHAKFSPVATASYRLLPIIKLKKKFSGNEAELIKASFSDGVIDIDSDGCAYVKDARRDTCSRNIQRHEELAEHIELARRKDHFICEWCCLSLLCTSQ</sequence>
<dbReference type="InterPro" id="IPR029044">
    <property type="entry name" value="Nucleotide-diphossugar_trans"/>
</dbReference>
<dbReference type="GO" id="GO:0006351">
    <property type="term" value="P:DNA-templated transcription"/>
    <property type="evidence" value="ECO:0007669"/>
    <property type="project" value="InterPro"/>
</dbReference>
<organism evidence="10">
    <name type="scientific">Anisakis simplex</name>
    <name type="common">Herring worm</name>
    <dbReference type="NCBI Taxonomy" id="6269"/>
    <lineage>
        <taxon>Eukaryota</taxon>
        <taxon>Metazoa</taxon>
        <taxon>Ecdysozoa</taxon>
        <taxon>Nematoda</taxon>
        <taxon>Chromadorea</taxon>
        <taxon>Rhabditida</taxon>
        <taxon>Spirurina</taxon>
        <taxon>Ascaridomorpha</taxon>
        <taxon>Ascaridoidea</taxon>
        <taxon>Anisakidae</taxon>
        <taxon>Anisakis</taxon>
        <taxon>Anisakis simplex complex</taxon>
    </lineage>
</organism>
<dbReference type="InterPro" id="IPR011263">
    <property type="entry name" value="DNA-dir_RNA_pol_RpoA/D/Rpb3"/>
</dbReference>
<dbReference type="GO" id="GO:0046983">
    <property type="term" value="F:protein dimerization activity"/>
    <property type="evidence" value="ECO:0007669"/>
    <property type="project" value="InterPro"/>
</dbReference>
<gene>
    <name evidence="8" type="ORF">ASIM_LOCUS12585</name>
</gene>
<evidence type="ECO:0000256" key="6">
    <source>
        <dbReference type="ARBA" id="ARBA00025804"/>
    </source>
</evidence>
<dbReference type="InterPro" id="IPR036603">
    <property type="entry name" value="RBP11-like"/>
</dbReference>
<comment type="subcellular location">
    <subcellularLocation>
        <location evidence="1">Nucleus</location>
    </subcellularLocation>
</comment>
<reference evidence="10" key="1">
    <citation type="submission" date="2017-02" db="UniProtKB">
        <authorList>
            <consortium name="WormBaseParasite"/>
        </authorList>
    </citation>
    <scope>IDENTIFICATION</scope>
</reference>
<dbReference type="InterPro" id="IPR033901">
    <property type="entry name" value="RNAPI/III_AC40"/>
</dbReference>
<dbReference type="InterPro" id="IPR001173">
    <property type="entry name" value="Glyco_trans_2-like"/>
</dbReference>
<dbReference type="Pfam" id="PF00535">
    <property type="entry name" value="Glycos_transf_2"/>
    <property type="match status" value="1"/>
</dbReference>
<dbReference type="SUPFAM" id="SSF56553">
    <property type="entry name" value="Insert subdomain of RNA polymerase alpha subunit"/>
    <property type="match status" value="1"/>
</dbReference>
<dbReference type="InterPro" id="IPR011262">
    <property type="entry name" value="DNA-dir_RNA_pol_insert"/>
</dbReference>
<dbReference type="GO" id="GO:0005666">
    <property type="term" value="C:RNA polymerase III complex"/>
    <property type="evidence" value="ECO:0007669"/>
    <property type="project" value="TreeGrafter"/>
</dbReference>
<dbReference type="InterPro" id="IPR036643">
    <property type="entry name" value="RNApol_insert_sf"/>
</dbReference>
<evidence type="ECO:0000313" key="9">
    <source>
        <dbReference type="Proteomes" id="UP000267096"/>
    </source>
</evidence>
<dbReference type="SUPFAM" id="SSF53448">
    <property type="entry name" value="Nucleotide-diphospho-sugar transferases"/>
    <property type="match status" value="1"/>
</dbReference>
<dbReference type="SUPFAM" id="SSF55257">
    <property type="entry name" value="RBP11-like subunits of RNA polymerase"/>
    <property type="match status" value="1"/>
</dbReference>
<dbReference type="InterPro" id="IPR050518">
    <property type="entry name" value="Rpo3/RPB3_RNA_Pol_subunit"/>
</dbReference>
<evidence type="ECO:0000259" key="7">
    <source>
        <dbReference type="SMART" id="SM00662"/>
    </source>
</evidence>
<dbReference type="SMART" id="SM00662">
    <property type="entry name" value="RPOLD"/>
    <property type="match status" value="1"/>
</dbReference>